<dbReference type="PROSITE" id="PS50178">
    <property type="entry name" value="ZF_FYVE"/>
    <property type="match status" value="1"/>
</dbReference>
<keyword evidence="9" id="KW-0067">ATP-binding</keyword>
<dbReference type="Gene3D" id="3.30.40.10">
    <property type="entry name" value="Zinc/RING finger domain, C3HC4 (zinc finger)"/>
    <property type="match status" value="1"/>
</dbReference>
<feature type="compositionally biased region" description="Acidic residues" evidence="12">
    <location>
        <begin position="1878"/>
        <end position="1894"/>
    </location>
</feature>
<dbReference type="GO" id="GO:0000285">
    <property type="term" value="F:1-phosphatidylinositol-3-phosphate 5-kinase activity"/>
    <property type="evidence" value="ECO:0007669"/>
    <property type="project" value="UniProtKB-EC"/>
</dbReference>
<dbReference type="SUPFAM" id="SSF56104">
    <property type="entry name" value="SAICAR synthase-like"/>
    <property type="match status" value="1"/>
</dbReference>
<evidence type="ECO:0000256" key="12">
    <source>
        <dbReference type="SAM" id="MobiDB-lite"/>
    </source>
</evidence>
<evidence type="ECO:0000256" key="10">
    <source>
        <dbReference type="ARBA" id="ARBA00075294"/>
    </source>
</evidence>
<dbReference type="InterPro" id="IPR002423">
    <property type="entry name" value="Cpn60/GroEL/TCP-1"/>
</dbReference>
<feature type="compositionally biased region" description="Polar residues" evidence="12">
    <location>
        <begin position="174"/>
        <end position="200"/>
    </location>
</feature>
<comment type="catalytic activity">
    <reaction evidence="1">
        <text>a 1,2-diacyl-sn-glycero-3-phospho-(1D-myo-inositol-3-phosphate) + ATP = a 1,2-diacyl-sn-glycero-3-phospho-(1D-myo-inositol-3,5-bisphosphate) + ADP + H(+)</text>
        <dbReference type="Rhea" id="RHEA:13609"/>
        <dbReference type="ChEBI" id="CHEBI:15378"/>
        <dbReference type="ChEBI" id="CHEBI:30616"/>
        <dbReference type="ChEBI" id="CHEBI:57923"/>
        <dbReference type="ChEBI" id="CHEBI:58088"/>
        <dbReference type="ChEBI" id="CHEBI:456216"/>
        <dbReference type="EC" id="2.7.1.150"/>
    </reaction>
</comment>
<reference evidence="13" key="3">
    <citation type="submission" date="2024-01" db="EMBL/GenBank/DDBJ databases">
        <authorList>
            <person name="Coelho M.A."/>
            <person name="David-Palma M."/>
            <person name="Shea T."/>
            <person name="Sun S."/>
            <person name="Cuomo C.A."/>
            <person name="Heitman J."/>
        </authorList>
    </citation>
    <scope>NUCLEOTIDE SEQUENCE</scope>
    <source>
        <strain evidence="13">CBS 7841</strain>
    </source>
</reference>
<accession>A0A1E3IZW9</accession>
<feature type="region of interest" description="Disordered" evidence="12">
    <location>
        <begin position="1746"/>
        <end position="1802"/>
    </location>
</feature>
<dbReference type="Gene3D" id="3.30.800.10">
    <property type="entry name" value="Phosphatidylinositol Phosphate Kinase II Beta"/>
    <property type="match status" value="1"/>
</dbReference>
<evidence type="ECO:0000256" key="11">
    <source>
        <dbReference type="SAM" id="Coils"/>
    </source>
</evidence>
<feature type="region of interest" description="Disordered" evidence="12">
    <location>
        <begin position="1642"/>
        <end position="1722"/>
    </location>
</feature>
<dbReference type="CDD" id="cd15725">
    <property type="entry name" value="FYVE_PIKfyve_Fab1"/>
    <property type="match status" value="1"/>
</dbReference>
<reference evidence="13" key="2">
    <citation type="journal article" date="2022" name="Elife">
        <title>Obligate sexual reproduction of a homothallic fungus closely related to the Cryptococcus pathogenic species complex.</title>
        <authorList>
            <person name="Passer A.R."/>
            <person name="Clancey S.A."/>
            <person name="Shea T."/>
            <person name="David-Palma M."/>
            <person name="Averette A.F."/>
            <person name="Boekhout T."/>
            <person name="Porcel B.M."/>
            <person name="Nowrousian M."/>
            <person name="Cuomo C.A."/>
            <person name="Sun S."/>
            <person name="Heitman J."/>
            <person name="Coelho M.A."/>
        </authorList>
    </citation>
    <scope>NUCLEOTIDE SEQUENCE</scope>
    <source>
        <strain evidence="13">CBS 7841</strain>
    </source>
</reference>
<dbReference type="SUPFAM" id="SSF52029">
    <property type="entry name" value="GroEL apical domain-like"/>
    <property type="match status" value="1"/>
</dbReference>
<feature type="compositionally biased region" description="Polar residues" evidence="12">
    <location>
        <begin position="1950"/>
        <end position="1967"/>
    </location>
</feature>
<dbReference type="Pfam" id="PF01504">
    <property type="entry name" value="PIP5K"/>
    <property type="match status" value="1"/>
</dbReference>
<dbReference type="VEuPathDB" id="FungiDB:L203_00123"/>
<dbReference type="SMART" id="SM00064">
    <property type="entry name" value="FYVE"/>
    <property type="match status" value="1"/>
</dbReference>
<dbReference type="InterPro" id="IPR027409">
    <property type="entry name" value="GroEL-like_apical_dom_sf"/>
</dbReference>
<evidence type="ECO:0000256" key="6">
    <source>
        <dbReference type="ARBA" id="ARBA00022771"/>
    </source>
</evidence>
<proteinExistence type="predicted"/>
<dbReference type="PANTHER" id="PTHR45748:SF7">
    <property type="entry name" value="1-PHOSPHATIDYLINOSITOL 3-PHOSPHATE 5-KINASE-RELATED"/>
    <property type="match status" value="1"/>
</dbReference>
<feature type="region of interest" description="Disordered" evidence="12">
    <location>
        <begin position="143"/>
        <end position="210"/>
    </location>
</feature>
<dbReference type="GO" id="GO:0008270">
    <property type="term" value="F:zinc ion binding"/>
    <property type="evidence" value="ECO:0007669"/>
    <property type="project" value="UniProtKB-KW"/>
</dbReference>
<dbReference type="SMART" id="SM00330">
    <property type="entry name" value="PIPKc"/>
    <property type="match status" value="1"/>
</dbReference>
<keyword evidence="7" id="KW-0418">Kinase</keyword>
<dbReference type="InterPro" id="IPR017455">
    <property type="entry name" value="Znf_FYVE-rel"/>
</dbReference>
<keyword evidence="4" id="KW-0479">Metal-binding</keyword>
<dbReference type="Proteomes" id="UP000094043">
    <property type="component" value="Chromosome 1"/>
</dbReference>
<dbReference type="GO" id="GO:0000329">
    <property type="term" value="C:fungal-type vacuole membrane"/>
    <property type="evidence" value="ECO:0007669"/>
    <property type="project" value="TreeGrafter"/>
</dbReference>
<protein>
    <recommendedName>
        <fullName evidence="2">1-phosphatidylinositol-3-phosphate 5-kinase</fullName>
        <ecNumber evidence="2">2.7.1.150</ecNumber>
    </recommendedName>
    <alternativeName>
        <fullName evidence="10">Type III PIP kinase</fullName>
    </alternativeName>
</protein>
<sequence>MPPSPQAKSTAPSISSGLSLTVGLTTFPNPFQDEPEQGILPSLISKVKQTFTSGPITHAKSSQVEGNGGDSIEKRDDAEYDEDFSSVQPQNEETQTEAQAIAEAVKRNRAQMATVAAQAAAFQHAGSLKASVLVPIAPLTYNGEGTGNQRPLQALSSSTSPRTAHTMSLKPPLSTVNSIGSSVSQPTRPPSESSQQSPATSKRLPAQGERHWRPYQPEPAEVFMTPITTTVQTANKDRVPSPSKLVPFPTSKPSHRTLLNSSNAIGASLRSVTPIHHHAHVNTLGKGQNKRMRRTSIATLPDSPSSLSISAMLQANAELSQNHSYVPGFPLTQDDTKSVRSAGAIKRLNGVNRIIKRMRGEGLSKQYWMADEHCKECYDCKSIFTAWRRKHHCRICGQIFCSRCASNIIGARRFGQEGCVRVCNLCLKIMEEYKDDDEDDRRSINSISTSAHRYSSFTDRTFLDSTISPDMPYAKSPFAASQLFTSHPNESLTAIDESAVLMHWGPGDEDLDRSYTPNDFGDSQASDGEEGQIWAGRPQVAAPFRRPMEEEQNIQKENEGPDAEGRLITPGLTLDRSMNPILQFPQTYSTSTDGIDRRLPYGEMDPSHPLIGLRTRVSQAGLTALLDSEKTEGLWRARSHSFAKQPEMLSGASLNHFQLMLSQAIARANLPKPEEWRRILSSLVLKVPLNVQPNVRAGDNMDVRAYVKIKKVPGGRICDSEYVDGIVITKNTAHKAMPRRLVNPKIMVITFPLDYHRVDNQFMSLDPILAQEKDYLRLLTKRIIDARPHIVLAQSPVSRIALDYLLEANVALARSVKPSAIHQVARCTQADIVASMDRLVLEPRMGRCGELTIQSFDHELIPGRRKTLMRFEGASREQGCTIILRGGDLATLRKAKVITDFMSLVAYHLKNEMILYNDEHNILPPELPLSTEYQDLLELLQRDQCLLATKSSSEASSFPSDFASPTVFIDHGVKDPGSEATSSITPKAKKTHSPDHDDDRQNEKREALEITKQVAKSLEPYLRTVLSASAAIKYPPPTILAKMAELDRELAELRQKRDEAEAAQILKEETKVPELPKTDVSIPSGAEADTVSVSGNIPATAELLESGSPEVSSSTAMSTIPSTTLPTINSNKASNRDPYQLLHKTDEVARESSIAQVEHAHQEQLKLWSWYTRRFTEPLRPENYQGIIYLFSLGCEGSEKPCIEPLLQQINFYQPGDRTVGQFLEDLTLTAGERCTVKTCERLLLFHFYLLVHGERRLQIAMDQFPCPSPGHEDQIITWSYCRQCETPSPTTIIREETWRMSWGAYLEHCFFPPQTRAGFACPHDAFREQIRYFAHRNLAIRIHNEEIDLFESVRPSIKLQVKAETKVVLKNREYESTLLKNAAFFDSVVMRLKSTDVEAVQSDKMPLLKIAIENMLARAASDREEMIDLLNRTYKLTPITDVLALNTVLRTLQDKVVQWDMDFSDIEKEFMPTEKDLKTIMNTSHFKRLFTANSDHGNERSITGVIEVDEKTKEGIYLGETPIITAYSIPALGTPTTDANPVAEEASVMNPNSDTDSTTTPTPVLKASSVAVAPMLENDIQGEQPSSSTVHQGGDVNKILGNKQMVETSGVDVDVQQFVSRLPRRVTPAPNIVDLVQRFNDATQDAPESPSIQRPRSRDESRRHSRQHLPEVSDSDHSPKTRPRMRRERTEQPISRYREMSKSGLLSDGDRSYATNASRVPSSYRQKLVVEELGKEYLSVRPGIGLRTTSYTGKPSPKSRRTSPNSRHRQPISASARQTFFSPSEDKPRVTGKGKTPRLLESDRLVPTLNKSGLRGQSNASRVTSIARHFDRLSREAERERQKRISIVRGKRARPVSVTKAKVQVFDNLRDAFRDEFDTDSSEADNEEDDVGSDDSLGSRGRTEAKARRRSSPAKTEQNLAPTATSPDFVSLQPSLKDAQLDITEKVPESTSVLKSSVSGPSTFSDTKSEISFRDRLQIELPSFETSAPLPSHPATPHMSTDNTTADEALGAISASQASDVEFGAANEKSSLLKSLSGLWAFRAVDFTPLDYPLSASEHIFADSRVIIRENEPTSIIAFTLSSKTYRDNSKTWSSNKAGSRQSEIFISEGSIVPDRTSAWDVVSLDEIDNSSRRERGTHLKYDFESGTSTIFCRIFFAEQFAALRKACECENGFIESLARCVQFDASGGKSGSAFLKTKDDRFIAKEITRFEMDALTKFAPAYFEYSHKAFQGQRPTVLAKIYGFFKIGYNNAITGKVMKMNLLIMENLFYERRFAKIYDLKGSTRNRLIQPTGRVNEVLLDENLLEIIYKHPLYLRDQSKRILRTALFNDTLFLSSLNVMDYSLVVGVDLEKHELVIGIVDYIRTFTWDKKLESWVKDLGAGGKGEPTIVTPKQYKIRFRTAMERYYFLAVSDRWSTFQEEVQIEEDTPVVNAIE</sequence>
<keyword evidence="11" id="KW-0175">Coiled coil</keyword>
<dbReference type="FunFam" id="3.50.7.10:FF:000007">
    <property type="entry name" value="1-phosphatidylinositol 3-phosphate 5-kinase isoform X1"/>
    <property type="match status" value="1"/>
</dbReference>
<dbReference type="FunFam" id="3.30.40.10:FF:000283">
    <property type="entry name" value="1-phosphatidylinositol-3-phosphate 5-kinase (Fab1)"/>
    <property type="match status" value="1"/>
</dbReference>
<dbReference type="Pfam" id="PF01363">
    <property type="entry name" value="FYVE"/>
    <property type="match status" value="1"/>
</dbReference>
<feature type="compositionally biased region" description="Basic residues" evidence="12">
    <location>
        <begin position="1758"/>
        <end position="1771"/>
    </location>
</feature>
<evidence type="ECO:0000256" key="1">
    <source>
        <dbReference type="ARBA" id="ARBA00000768"/>
    </source>
</evidence>
<reference evidence="13" key="1">
    <citation type="submission" date="2016-06" db="EMBL/GenBank/DDBJ databases">
        <authorList>
            <person name="Cuomo C."/>
            <person name="Litvintseva A."/>
            <person name="Heitman J."/>
            <person name="Chen Y."/>
            <person name="Sun S."/>
            <person name="Springer D."/>
            <person name="Dromer F."/>
            <person name="Young S."/>
            <person name="Zeng Q."/>
            <person name="Chapman S."/>
            <person name="Gujja S."/>
            <person name="Saif S."/>
            <person name="Birren B."/>
        </authorList>
    </citation>
    <scope>NUCLEOTIDE SEQUENCE</scope>
    <source>
        <strain evidence="13">CBS 7841</strain>
    </source>
</reference>
<dbReference type="EMBL" id="CP143784">
    <property type="protein sequence ID" value="WVN85075.1"/>
    <property type="molecule type" value="Genomic_DNA"/>
</dbReference>
<dbReference type="SUPFAM" id="SSF54849">
    <property type="entry name" value="GroEL-intermediate domain like"/>
    <property type="match status" value="1"/>
</dbReference>
<feature type="region of interest" description="Disordered" evidence="12">
    <location>
        <begin position="1949"/>
        <end position="1970"/>
    </location>
</feature>
<evidence type="ECO:0000256" key="9">
    <source>
        <dbReference type="ARBA" id="ARBA00022840"/>
    </source>
</evidence>
<dbReference type="EC" id="2.7.1.150" evidence="2"/>
<dbReference type="Gene3D" id="3.30.810.10">
    <property type="entry name" value="2-Layer Sandwich"/>
    <property type="match status" value="1"/>
</dbReference>
<dbReference type="SUPFAM" id="SSF57903">
    <property type="entry name" value="FYVE/PHD zinc finger"/>
    <property type="match status" value="1"/>
</dbReference>
<evidence type="ECO:0000256" key="5">
    <source>
        <dbReference type="ARBA" id="ARBA00022741"/>
    </source>
</evidence>
<evidence type="ECO:0000256" key="8">
    <source>
        <dbReference type="ARBA" id="ARBA00022833"/>
    </source>
</evidence>
<dbReference type="CDD" id="cd03334">
    <property type="entry name" value="Fab1_TCP"/>
    <property type="match status" value="1"/>
</dbReference>
<dbReference type="KEGG" id="cdep:91084433"/>
<feature type="region of interest" description="Disordered" evidence="12">
    <location>
        <begin position="973"/>
        <end position="1003"/>
    </location>
</feature>
<evidence type="ECO:0000256" key="7">
    <source>
        <dbReference type="ARBA" id="ARBA00022777"/>
    </source>
</evidence>
<feature type="compositionally biased region" description="Basic and acidic residues" evidence="12">
    <location>
        <begin position="992"/>
        <end position="1003"/>
    </location>
</feature>
<dbReference type="Pfam" id="PF00118">
    <property type="entry name" value="Cpn60_TCP1"/>
    <property type="match status" value="1"/>
</dbReference>
<dbReference type="InterPro" id="IPR044769">
    <property type="entry name" value="PIKfyve_PIPKc"/>
</dbReference>
<feature type="compositionally biased region" description="Polar residues" evidence="12">
    <location>
        <begin position="147"/>
        <end position="166"/>
    </location>
</feature>
<dbReference type="InterPro" id="IPR002498">
    <property type="entry name" value="PInositol-4-P-4/5-kinase_core"/>
</dbReference>
<keyword evidence="6" id="KW-0863">Zinc-finger</keyword>
<dbReference type="PROSITE" id="PS51455">
    <property type="entry name" value="PIPK"/>
    <property type="match status" value="1"/>
</dbReference>
<dbReference type="Gene3D" id="3.50.7.10">
    <property type="entry name" value="GroEL"/>
    <property type="match status" value="1"/>
</dbReference>
<dbReference type="OrthoDB" id="158357at2759"/>
<feature type="region of interest" description="Disordered" evidence="12">
    <location>
        <begin position="1105"/>
        <end position="1135"/>
    </location>
</feature>
<feature type="coiled-coil region" evidence="11">
    <location>
        <begin position="1043"/>
        <end position="1070"/>
    </location>
</feature>
<feature type="compositionally biased region" description="Polar residues" evidence="12">
    <location>
        <begin position="1914"/>
        <end position="1933"/>
    </location>
</feature>
<keyword evidence="14" id="KW-1185">Reference proteome</keyword>
<organism evidence="13 14">
    <name type="scientific">Cryptococcus depauperatus CBS 7841</name>
    <dbReference type="NCBI Taxonomy" id="1295531"/>
    <lineage>
        <taxon>Eukaryota</taxon>
        <taxon>Fungi</taxon>
        <taxon>Dikarya</taxon>
        <taxon>Basidiomycota</taxon>
        <taxon>Agaricomycotina</taxon>
        <taxon>Tremellomycetes</taxon>
        <taxon>Tremellales</taxon>
        <taxon>Cryptococcaceae</taxon>
        <taxon>Cryptococcus</taxon>
    </lineage>
</organism>
<dbReference type="GO" id="GO:0005524">
    <property type="term" value="F:ATP binding"/>
    <property type="evidence" value="ECO:0007669"/>
    <property type="project" value="UniProtKB-UniRule"/>
</dbReference>
<dbReference type="InterPro" id="IPR013083">
    <property type="entry name" value="Znf_RING/FYVE/PHD"/>
</dbReference>
<evidence type="ECO:0000313" key="14">
    <source>
        <dbReference type="Proteomes" id="UP000094043"/>
    </source>
</evidence>
<dbReference type="InterPro" id="IPR011011">
    <property type="entry name" value="Znf_FYVE_PHD"/>
</dbReference>
<evidence type="ECO:0000256" key="2">
    <source>
        <dbReference type="ARBA" id="ARBA00012009"/>
    </source>
</evidence>
<evidence type="ECO:0000256" key="4">
    <source>
        <dbReference type="ARBA" id="ARBA00022723"/>
    </source>
</evidence>
<feature type="compositionally biased region" description="Polar residues" evidence="12">
    <location>
        <begin position="54"/>
        <end position="65"/>
    </location>
</feature>
<dbReference type="RefSeq" id="XP_066065776.1">
    <property type="nucleotide sequence ID" value="XM_066209679.1"/>
</dbReference>
<name>A0A1E3IZW9_9TREE</name>
<dbReference type="GeneID" id="91084433"/>
<feature type="region of interest" description="Disordered" evidence="12">
    <location>
        <begin position="236"/>
        <end position="257"/>
    </location>
</feature>
<keyword evidence="8" id="KW-0862">Zinc</keyword>
<keyword evidence="5" id="KW-0547">Nucleotide-binding</keyword>
<gene>
    <name evidence="13" type="ORF">L203_100217</name>
</gene>
<dbReference type="InterPro" id="IPR000306">
    <property type="entry name" value="Znf_FYVE"/>
</dbReference>
<feature type="region of interest" description="Disordered" evidence="12">
    <location>
        <begin position="54"/>
        <end position="97"/>
    </location>
</feature>
<dbReference type="FunFam" id="3.30.800.10:FF:000005">
    <property type="entry name" value="1-phosphatidylinositol-3-phosphate 5-kinase (Fab1)"/>
    <property type="match status" value="1"/>
</dbReference>
<dbReference type="InterPro" id="IPR027484">
    <property type="entry name" value="PInositol-4-P-5-kinase_N"/>
</dbReference>
<feature type="compositionally biased region" description="Basic and acidic residues" evidence="12">
    <location>
        <begin position="1657"/>
        <end position="1680"/>
    </location>
</feature>
<dbReference type="InterPro" id="IPR027410">
    <property type="entry name" value="TCP-1-like_intermed_sf"/>
</dbReference>
<feature type="compositionally biased region" description="Polar residues" evidence="12">
    <location>
        <begin position="1109"/>
        <end position="1133"/>
    </location>
</feature>
<feature type="region of interest" description="Disordered" evidence="12">
    <location>
        <begin position="1878"/>
        <end position="1933"/>
    </location>
</feature>
<dbReference type="GO" id="GO:0010008">
    <property type="term" value="C:endosome membrane"/>
    <property type="evidence" value="ECO:0007669"/>
    <property type="project" value="TreeGrafter"/>
</dbReference>
<evidence type="ECO:0000313" key="13">
    <source>
        <dbReference type="EMBL" id="WVN85075.1"/>
    </source>
</evidence>
<evidence type="ECO:0000256" key="3">
    <source>
        <dbReference type="ARBA" id="ARBA00022679"/>
    </source>
</evidence>
<feature type="compositionally biased region" description="Polar residues" evidence="12">
    <location>
        <begin position="1773"/>
        <end position="1783"/>
    </location>
</feature>
<keyword evidence="3" id="KW-0808">Transferase</keyword>
<dbReference type="FunFam" id="3.30.810.10:FF:000001">
    <property type="entry name" value="1-phosphatidylinositol 3-phosphate 5-kinase FAB1"/>
    <property type="match status" value="1"/>
</dbReference>
<feature type="compositionally biased region" description="Low complexity" evidence="12">
    <location>
        <begin position="88"/>
        <end position="97"/>
    </location>
</feature>
<dbReference type="CDD" id="cd17300">
    <property type="entry name" value="PIPKc_PIKfyve"/>
    <property type="match status" value="1"/>
</dbReference>
<feature type="compositionally biased region" description="Basic and acidic residues" evidence="12">
    <location>
        <begin position="1689"/>
        <end position="1702"/>
    </location>
</feature>
<dbReference type="PANTHER" id="PTHR45748">
    <property type="entry name" value="1-PHOSPHATIDYLINOSITOL 3-PHOSPHATE 5-KINASE-RELATED"/>
    <property type="match status" value="1"/>
</dbReference>
<dbReference type="GO" id="GO:0046854">
    <property type="term" value="P:phosphatidylinositol phosphate biosynthetic process"/>
    <property type="evidence" value="ECO:0007669"/>
    <property type="project" value="TreeGrafter"/>
</dbReference>
<dbReference type="InterPro" id="IPR027483">
    <property type="entry name" value="PInositol-4-P-4/5-kinase_C_sf"/>
</dbReference>